<evidence type="ECO:0000313" key="3">
    <source>
        <dbReference type="Proteomes" id="UP000214603"/>
    </source>
</evidence>
<dbReference type="OrthoDB" id="9763456at2"/>
<dbReference type="AlphaFoldDB" id="A0A225M4B8"/>
<dbReference type="Pfam" id="PF07287">
    <property type="entry name" value="AtuA"/>
    <property type="match status" value="1"/>
</dbReference>
<dbReference type="PANTHER" id="PTHR47472">
    <property type="entry name" value="PROPIONYL-COA CARBOXYLASE"/>
    <property type="match status" value="1"/>
</dbReference>
<accession>A0A225M4B8</accession>
<dbReference type="EMBL" id="NJIH01000011">
    <property type="protein sequence ID" value="OWT56175.1"/>
    <property type="molecule type" value="Genomic_DNA"/>
</dbReference>
<organism evidence="2 3">
    <name type="scientific">Candidimonas nitroreducens</name>
    <dbReference type="NCBI Taxonomy" id="683354"/>
    <lineage>
        <taxon>Bacteria</taxon>
        <taxon>Pseudomonadati</taxon>
        <taxon>Pseudomonadota</taxon>
        <taxon>Betaproteobacteria</taxon>
        <taxon>Burkholderiales</taxon>
        <taxon>Alcaligenaceae</taxon>
        <taxon>Candidimonas</taxon>
    </lineage>
</organism>
<protein>
    <recommendedName>
        <fullName evidence="1">Acyclic terpene utilisation N-terminal domain-containing protein</fullName>
    </recommendedName>
</protein>
<comment type="caution">
    <text evidence="2">The sequence shown here is derived from an EMBL/GenBank/DDBJ whole genome shotgun (WGS) entry which is preliminary data.</text>
</comment>
<evidence type="ECO:0000313" key="2">
    <source>
        <dbReference type="EMBL" id="OWT56175.1"/>
    </source>
</evidence>
<dbReference type="PANTHER" id="PTHR47472:SF1">
    <property type="entry name" value="DUF1446-DOMAIN-CONTAINING PROTEIN"/>
    <property type="match status" value="1"/>
</dbReference>
<name>A0A225M4B8_9BURK</name>
<gene>
    <name evidence="2" type="ORF">CEY11_19285</name>
</gene>
<sequence>MPKSADTLRVGAGASFADDRFQPAVDLAEKGELDYLVFECLAERTVARENLTRLKNPDLGYTPRLSERMAQVLPPVVRNRVRVVTNMGAANPPAAAREVRRVAQDLGLGDFSCAIVTGDDVSDLLRQHPGLPLMESGEPLETLLPKMASANAYLGADIIVKALETNAQMVITGRVADPSLFLAPAMHRYGWTYENIERIGAGTVMGHLLECCAQVSGGCFGDPGKKEVENLAGLGFPYVDILEDGEMTISKLDDAGGRVDLATCKEQLLYEMHDPAHYITPDCVLDITGLHLTQSGKNHVTFRGARAKPHTDTYKVTVGYDDGYIGIGEISYAGINAVAKAKWAADIVQQRLKDTGHTYSEVRVDLIGMSSLHGRPDVRPEPYEVRLRLAMRCDNPKAAAAVGFEVRALHVNGPCGGGGGSDPVVRKILAVQSVLIPRKLVDPQVQVERIG</sequence>
<evidence type="ECO:0000259" key="1">
    <source>
        <dbReference type="Pfam" id="PF07287"/>
    </source>
</evidence>
<dbReference type="InterPro" id="IPR010839">
    <property type="entry name" value="AtuA_N"/>
</dbReference>
<proteinExistence type="predicted"/>
<keyword evidence="3" id="KW-1185">Reference proteome</keyword>
<reference evidence="3" key="1">
    <citation type="submission" date="2017-06" db="EMBL/GenBank/DDBJ databases">
        <title>Herbaspirillum phytohormonus sp. nov., isolated from the root nodule of Robinia pseudoacacia in lead-zinc mine.</title>
        <authorList>
            <person name="Fan M."/>
            <person name="Lin Y."/>
        </authorList>
    </citation>
    <scope>NUCLEOTIDE SEQUENCE [LARGE SCALE GENOMIC DNA]</scope>
    <source>
        <strain evidence="3">SC-089</strain>
    </source>
</reference>
<dbReference type="RefSeq" id="WP_088605053.1">
    <property type="nucleotide sequence ID" value="NZ_NJIH01000011.1"/>
</dbReference>
<dbReference type="Proteomes" id="UP000214603">
    <property type="component" value="Unassembled WGS sequence"/>
</dbReference>
<feature type="domain" description="Acyclic terpene utilisation N-terminal" evidence="1">
    <location>
        <begin position="8"/>
        <end position="446"/>
    </location>
</feature>